<evidence type="ECO:0000313" key="1">
    <source>
        <dbReference type="EMBL" id="EGU66509.1"/>
    </source>
</evidence>
<organism evidence="1 2">
    <name type="scientific">Streptococcus cristatus ATCC 51100</name>
    <dbReference type="NCBI Taxonomy" id="889201"/>
    <lineage>
        <taxon>Bacteria</taxon>
        <taxon>Bacillati</taxon>
        <taxon>Bacillota</taxon>
        <taxon>Bacilli</taxon>
        <taxon>Lactobacillales</taxon>
        <taxon>Streptococcaceae</taxon>
        <taxon>Streptococcus</taxon>
    </lineage>
</organism>
<dbReference type="EMBL" id="AFUE01000009">
    <property type="protein sequence ID" value="EGU66509.1"/>
    <property type="molecule type" value="Genomic_DNA"/>
</dbReference>
<accession>A0AAV3ED44</accession>
<sequence>MWFKGDIILAGGFGVDRAEGKTWVAPCQMRQMCRAYWKRALRLMV</sequence>
<protein>
    <submittedName>
        <fullName evidence="1">Uncharacterized protein</fullName>
    </submittedName>
</protein>
<dbReference type="AlphaFoldDB" id="A0AAV3ED44"/>
<dbReference type="Proteomes" id="UP000004274">
    <property type="component" value="Unassembled WGS sequence"/>
</dbReference>
<proteinExistence type="predicted"/>
<comment type="caution">
    <text evidence="1">The sequence shown here is derived from an EMBL/GenBank/DDBJ whole genome shotgun (WGS) entry which is preliminary data.</text>
</comment>
<evidence type="ECO:0000313" key="2">
    <source>
        <dbReference type="Proteomes" id="UP000004274"/>
    </source>
</evidence>
<gene>
    <name evidence="1" type="ORF">HMPREF9960_0281</name>
</gene>
<name>A0AAV3ED44_STRCR</name>
<reference evidence="1 2" key="1">
    <citation type="submission" date="2011-05" db="EMBL/GenBank/DDBJ databases">
        <authorList>
            <person name="Durkin A.S."/>
            <person name="McCorrison J."/>
            <person name="Torralba M."/>
            <person name="Gillis M."/>
            <person name="Methe B."/>
            <person name="Sutton G."/>
            <person name="Nelson K.E."/>
        </authorList>
    </citation>
    <scope>NUCLEOTIDE SEQUENCE [LARGE SCALE GENOMIC DNA]</scope>
    <source>
        <strain evidence="1 2">ATCC 51100</strain>
    </source>
</reference>